<evidence type="ECO:0000313" key="1">
    <source>
        <dbReference type="EMBL" id="ACQ67406.1"/>
    </source>
</evidence>
<dbReference type="KEGG" id="hde:HDEF_0668"/>
<dbReference type="STRING" id="572265.HDEF_0668"/>
<reference evidence="1 2" key="1">
    <citation type="journal article" date="2009" name="Proc. Natl. Acad. Sci. U.S.A.">
        <title>Hamiltonella defensa, genome evolution of protective bacterial endosymbiont from pathogenic ancestors.</title>
        <authorList>
            <person name="Degnan P.H."/>
            <person name="Yu Y."/>
            <person name="Sisneros N."/>
            <person name="Wing R.A."/>
            <person name="Moran N.A."/>
        </authorList>
    </citation>
    <scope>NUCLEOTIDE SEQUENCE [LARGE SCALE GENOMIC DNA]</scope>
    <source>
        <strain evidence="2">5AT</strain>
    </source>
</reference>
<gene>
    <name evidence="1" type="ordered locus">HDEF_0668</name>
</gene>
<dbReference type="HOGENOM" id="CLU_3310699_0_0_6"/>
<sequence>MNKKIKQGFKRTLSLFFNRKITLNIIILLMNKLINIKTF</sequence>
<proteinExistence type="predicted"/>
<protein>
    <submittedName>
        <fullName evidence="1">Uncharacterized protein</fullName>
    </submittedName>
</protein>
<accession>C4K4B3</accession>
<dbReference type="Proteomes" id="UP000002334">
    <property type="component" value="Chromosome"/>
</dbReference>
<name>C4K4B3_HAMD5</name>
<organism evidence="1 2">
    <name type="scientific">Hamiltonella defensa subsp. Acyrthosiphon pisum (strain 5AT)</name>
    <dbReference type="NCBI Taxonomy" id="572265"/>
    <lineage>
        <taxon>Bacteria</taxon>
        <taxon>Pseudomonadati</taxon>
        <taxon>Pseudomonadota</taxon>
        <taxon>Gammaproteobacteria</taxon>
        <taxon>Enterobacterales</taxon>
        <taxon>Enterobacteriaceae</taxon>
        <taxon>aphid secondary symbionts</taxon>
        <taxon>Candidatus Williamhamiltonella</taxon>
    </lineage>
</organism>
<evidence type="ECO:0000313" key="2">
    <source>
        <dbReference type="Proteomes" id="UP000002334"/>
    </source>
</evidence>
<keyword evidence="2" id="KW-1185">Reference proteome</keyword>
<dbReference type="AlphaFoldDB" id="C4K4B3"/>
<dbReference type="EMBL" id="CP001277">
    <property type="protein sequence ID" value="ACQ67406.1"/>
    <property type="molecule type" value="Genomic_DNA"/>
</dbReference>